<feature type="compositionally biased region" description="Low complexity" evidence="7">
    <location>
        <begin position="187"/>
        <end position="196"/>
    </location>
</feature>
<dbReference type="InterPro" id="IPR051372">
    <property type="entry name" value="CWC21"/>
</dbReference>
<evidence type="ECO:0000256" key="5">
    <source>
        <dbReference type="ARBA" id="ARBA00023187"/>
    </source>
</evidence>
<dbReference type="GO" id="GO:0006397">
    <property type="term" value="P:mRNA processing"/>
    <property type="evidence" value="ECO:0007669"/>
    <property type="project" value="UniProtKB-KW"/>
</dbReference>
<accession>A0A814RLR5</accession>
<sequence>MYNGIGIQTARGTGTNGYVQRNLSFVPTKRERVEYVKDVELKKLETLIEKKGNAEILEHERKRRIEVKCMEMRDMMLNNGYDEQVTSEKVQKFRDMLVEREGLYDKTDIDYDEFGRPLSKETHQMAHANDEKNRRLREAFGIAEFDKKKIVQQKIDEAKELERRKVELANKQYAIVQEDEEEEDNEPPVVEEQQQPTKSDKEKKDRHKSREEKKRKTSPEPTKERSSHKHSKKHRRDHSRDKEESRHRRDRSGDKEESRRRRHRERSSSD</sequence>
<dbReference type="InterPro" id="IPR013170">
    <property type="entry name" value="mRNA_splic_Cwf21_dom"/>
</dbReference>
<name>A0A814RLR5_ADIRI</name>
<dbReference type="Proteomes" id="UP000663828">
    <property type="component" value="Unassembled WGS sequence"/>
</dbReference>
<feature type="compositionally biased region" description="Basic residues" evidence="7">
    <location>
        <begin position="260"/>
        <end position="270"/>
    </location>
</feature>
<dbReference type="GO" id="GO:0005681">
    <property type="term" value="C:spliceosomal complex"/>
    <property type="evidence" value="ECO:0007669"/>
    <property type="project" value="UniProtKB-KW"/>
</dbReference>
<feature type="compositionally biased region" description="Basic and acidic residues" evidence="7">
    <location>
        <begin position="198"/>
        <end position="225"/>
    </location>
</feature>
<evidence type="ECO:0000256" key="6">
    <source>
        <dbReference type="ARBA" id="ARBA00023242"/>
    </source>
</evidence>
<reference evidence="9" key="1">
    <citation type="submission" date="2021-02" db="EMBL/GenBank/DDBJ databases">
        <authorList>
            <person name="Nowell W R."/>
        </authorList>
    </citation>
    <scope>NUCLEOTIDE SEQUENCE</scope>
</reference>
<keyword evidence="4" id="KW-0747">Spliceosome</keyword>
<feature type="region of interest" description="Disordered" evidence="7">
    <location>
        <begin position="176"/>
        <end position="270"/>
    </location>
</feature>
<feature type="compositionally biased region" description="Basic residues" evidence="7">
    <location>
        <begin position="226"/>
        <end position="237"/>
    </location>
</feature>
<comment type="similarity">
    <text evidence="2">Belongs to the CWC21 family.</text>
</comment>
<dbReference type="PANTHER" id="PTHR36562">
    <property type="entry name" value="SERINE/ARGININE REPETITIVE MATRIX 2"/>
    <property type="match status" value="1"/>
</dbReference>
<comment type="subcellular location">
    <subcellularLocation>
        <location evidence="1">Nucleus</location>
    </subcellularLocation>
</comment>
<keyword evidence="5" id="KW-0508">mRNA splicing</keyword>
<feature type="compositionally biased region" description="Basic and acidic residues" evidence="7">
    <location>
        <begin position="238"/>
        <end position="259"/>
    </location>
</feature>
<dbReference type="GO" id="GO:0008380">
    <property type="term" value="P:RNA splicing"/>
    <property type="evidence" value="ECO:0007669"/>
    <property type="project" value="UniProtKB-KW"/>
</dbReference>
<dbReference type="AlphaFoldDB" id="A0A814RLR5"/>
<dbReference type="EMBL" id="CAJNOR010003168">
    <property type="protein sequence ID" value="CAF1385086.1"/>
    <property type="molecule type" value="Genomic_DNA"/>
</dbReference>
<dbReference type="EMBL" id="CAJNOJ010000111">
    <property type="protein sequence ID" value="CAF1134284.1"/>
    <property type="molecule type" value="Genomic_DNA"/>
</dbReference>
<organism evidence="9 12">
    <name type="scientific">Adineta ricciae</name>
    <name type="common">Rotifer</name>
    <dbReference type="NCBI Taxonomy" id="249248"/>
    <lineage>
        <taxon>Eukaryota</taxon>
        <taxon>Metazoa</taxon>
        <taxon>Spiralia</taxon>
        <taxon>Gnathifera</taxon>
        <taxon>Rotifera</taxon>
        <taxon>Eurotatoria</taxon>
        <taxon>Bdelloidea</taxon>
        <taxon>Adinetida</taxon>
        <taxon>Adinetidae</taxon>
        <taxon>Adineta</taxon>
    </lineage>
</organism>
<evidence type="ECO:0000256" key="7">
    <source>
        <dbReference type="SAM" id="MobiDB-lite"/>
    </source>
</evidence>
<protein>
    <recommendedName>
        <fullName evidence="8">CWF21 domain-containing protein</fullName>
    </recommendedName>
</protein>
<dbReference type="Pfam" id="PF08312">
    <property type="entry name" value="cwf21"/>
    <property type="match status" value="1"/>
</dbReference>
<evidence type="ECO:0000313" key="11">
    <source>
        <dbReference type="Proteomes" id="UP000663828"/>
    </source>
</evidence>
<dbReference type="OrthoDB" id="10267305at2759"/>
<dbReference type="SMART" id="SM01115">
    <property type="entry name" value="cwf21"/>
    <property type="match status" value="1"/>
</dbReference>
<dbReference type="PANTHER" id="PTHR36562:SF5">
    <property type="entry name" value="SERINE_ARGININE REPETITIVE MATRIX 2"/>
    <property type="match status" value="1"/>
</dbReference>
<evidence type="ECO:0000256" key="2">
    <source>
        <dbReference type="ARBA" id="ARBA00005954"/>
    </source>
</evidence>
<evidence type="ECO:0000256" key="4">
    <source>
        <dbReference type="ARBA" id="ARBA00022728"/>
    </source>
</evidence>
<evidence type="ECO:0000256" key="1">
    <source>
        <dbReference type="ARBA" id="ARBA00004123"/>
    </source>
</evidence>
<gene>
    <name evidence="9" type="ORF">EDS130_LOCUS21736</name>
    <name evidence="10" type="ORF">XAT740_LOCUS33289</name>
</gene>
<feature type="domain" description="CWF21" evidence="8">
    <location>
        <begin position="57"/>
        <end position="102"/>
    </location>
</feature>
<evidence type="ECO:0000259" key="8">
    <source>
        <dbReference type="SMART" id="SM01115"/>
    </source>
</evidence>
<proteinExistence type="inferred from homology"/>
<dbReference type="Proteomes" id="UP000663852">
    <property type="component" value="Unassembled WGS sequence"/>
</dbReference>
<keyword evidence="3" id="KW-0507">mRNA processing</keyword>
<keyword evidence="11" id="KW-1185">Reference proteome</keyword>
<feature type="compositionally biased region" description="Acidic residues" evidence="7">
    <location>
        <begin position="177"/>
        <end position="186"/>
    </location>
</feature>
<evidence type="ECO:0000313" key="9">
    <source>
        <dbReference type="EMBL" id="CAF1134284.1"/>
    </source>
</evidence>
<evidence type="ECO:0000313" key="10">
    <source>
        <dbReference type="EMBL" id="CAF1385086.1"/>
    </source>
</evidence>
<evidence type="ECO:0000256" key="3">
    <source>
        <dbReference type="ARBA" id="ARBA00022664"/>
    </source>
</evidence>
<evidence type="ECO:0000313" key="12">
    <source>
        <dbReference type="Proteomes" id="UP000663852"/>
    </source>
</evidence>
<keyword evidence="6" id="KW-0539">Nucleus</keyword>
<comment type="caution">
    <text evidence="9">The sequence shown here is derived from an EMBL/GenBank/DDBJ whole genome shotgun (WGS) entry which is preliminary data.</text>
</comment>